<dbReference type="EC" id="3.2.1.123" evidence="5"/>
<dbReference type="Gene3D" id="3.20.20.80">
    <property type="entry name" value="Glycosidases"/>
    <property type="match status" value="1"/>
</dbReference>
<dbReference type="InterPro" id="IPR001547">
    <property type="entry name" value="Glyco_hydro_5"/>
</dbReference>
<keyword evidence="6" id="KW-1185">Reference proteome</keyword>
<dbReference type="Gene3D" id="2.60.40.1180">
    <property type="entry name" value="Golgi alpha-mannosidase II"/>
    <property type="match status" value="1"/>
</dbReference>
<dbReference type="InterPro" id="IPR052066">
    <property type="entry name" value="Glycosphingolipid_Hydrolases"/>
</dbReference>
<dbReference type="Proteomes" id="UP000711614">
    <property type="component" value="Unassembled WGS sequence"/>
</dbReference>
<reference evidence="5 6" key="1">
    <citation type="submission" date="2021-03" db="EMBL/GenBank/DDBJ databases">
        <title>Sequencing the genomes of 1000 actinobacteria strains.</title>
        <authorList>
            <person name="Klenk H.-P."/>
        </authorList>
    </citation>
    <scope>NUCLEOTIDE SEQUENCE [LARGE SCALE GENOMIC DNA]</scope>
    <source>
        <strain evidence="5 6">DSM 16005</strain>
    </source>
</reference>
<comment type="similarity">
    <text evidence="3">Belongs to the glycosyl hydrolase 5 (cellulase A) family.</text>
</comment>
<dbReference type="SUPFAM" id="SSF51445">
    <property type="entry name" value="(Trans)glycosidases"/>
    <property type="match status" value="1"/>
</dbReference>
<dbReference type="PANTHER" id="PTHR31308:SF3">
    <property type="entry name" value="ENDOGLYCOCERAMIDASE"/>
    <property type="match status" value="1"/>
</dbReference>
<organism evidence="5 6">
    <name type="scientific">Arthrobacter stackebrandtii</name>
    <dbReference type="NCBI Taxonomy" id="272161"/>
    <lineage>
        <taxon>Bacteria</taxon>
        <taxon>Bacillati</taxon>
        <taxon>Actinomycetota</taxon>
        <taxon>Actinomycetes</taxon>
        <taxon>Micrococcales</taxon>
        <taxon>Micrococcaceae</taxon>
        <taxon>Arthrobacter</taxon>
    </lineage>
</organism>
<dbReference type="PANTHER" id="PTHR31308">
    <property type="match status" value="1"/>
</dbReference>
<keyword evidence="2 3" id="KW-0326">Glycosidase</keyword>
<proteinExistence type="inferred from homology"/>
<evidence type="ECO:0000256" key="2">
    <source>
        <dbReference type="ARBA" id="ARBA00023295"/>
    </source>
</evidence>
<evidence type="ECO:0000313" key="6">
    <source>
        <dbReference type="Proteomes" id="UP000711614"/>
    </source>
</evidence>
<dbReference type="EMBL" id="JAGIOI010000001">
    <property type="protein sequence ID" value="MBP2413508.1"/>
    <property type="molecule type" value="Genomic_DNA"/>
</dbReference>
<accession>A0ABS4YXK6</accession>
<dbReference type="InterPro" id="IPR013780">
    <property type="entry name" value="Glyco_hydro_b"/>
</dbReference>
<name>A0ABS4YXK6_9MICC</name>
<dbReference type="Pfam" id="PF00150">
    <property type="entry name" value="Cellulase"/>
    <property type="match status" value="1"/>
</dbReference>
<dbReference type="GO" id="GO:0047876">
    <property type="term" value="F:endoglycosylceramidase activity"/>
    <property type="evidence" value="ECO:0007669"/>
    <property type="project" value="UniProtKB-EC"/>
</dbReference>
<keyword evidence="1 3" id="KW-0378">Hydrolase</keyword>
<evidence type="ECO:0000259" key="4">
    <source>
        <dbReference type="Pfam" id="PF00150"/>
    </source>
</evidence>
<dbReference type="InterPro" id="IPR017853">
    <property type="entry name" value="GH"/>
</dbReference>
<dbReference type="RefSeq" id="WP_209680868.1">
    <property type="nucleotide sequence ID" value="NZ_JAGIOI010000001.1"/>
</dbReference>
<gene>
    <name evidence="5" type="ORF">JOF48_002307</name>
</gene>
<evidence type="ECO:0000256" key="1">
    <source>
        <dbReference type="ARBA" id="ARBA00022801"/>
    </source>
</evidence>
<protein>
    <submittedName>
        <fullName evidence="5">Endoglycosylceramidase</fullName>
        <ecNumber evidence="5">3.2.1.123</ecNumber>
    </submittedName>
</protein>
<evidence type="ECO:0000313" key="5">
    <source>
        <dbReference type="EMBL" id="MBP2413508.1"/>
    </source>
</evidence>
<feature type="domain" description="Glycoside hydrolase family 5" evidence="4">
    <location>
        <begin position="48"/>
        <end position="388"/>
    </location>
</feature>
<sequence length="480" mass="52032">MQIITDGTRLRDEHGRERVFHGINLVAKGNHEPHGSFIERGFKGAWTKHDLEDLAARGFTLVRLGVMWAAVEPAPGNYDQDYLDWIVEQLDLIHDAGMAALLDSHQDLYSQGFGDGAPRWATLGSQQFDATELWSDAYLTSPALHEALDAFWANAPGPGGVGLQDRFAAMWAHVAAGIGGHPAVVGFDILNEPAPGSSAPGIFEALIGTFAAVTGQDPHQVFADFDEPEAKLAQLARLEDEEVYRQVGDAIFPLVQAFENEAVAPMMERVAAAVRAVDGQTLLAREHSYFANMGVPSGQPALADPAWVYSPHGYDLTVDTPAIALSSNIRAGVIFSRHKETQDRLQVPVIVGEWGALSLGEGVRAHGEFLMDLFDSYSWSWTYWVWEPGFAGSEAAATLTRPRPIAFAGTARSWRVEGSALHAAWEGQEGGQPSVFFVPGGAETHSVSVLRDGIEIDVRQDGPWISVDPGPGYFELSPAR</sequence>
<comment type="caution">
    <text evidence="5">The sequence shown here is derived from an EMBL/GenBank/DDBJ whole genome shotgun (WGS) entry which is preliminary data.</text>
</comment>
<evidence type="ECO:0000256" key="3">
    <source>
        <dbReference type="RuleBase" id="RU361153"/>
    </source>
</evidence>